<keyword evidence="1" id="KW-0812">Transmembrane</keyword>
<keyword evidence="3" id="KW-1185">Reference proteome</keyword>
<evidence type="ECO:0000313" key="3">
    <source>
        <dbReference type="Proteomes" id="UP001199044"/>
    </source>
</evidence>
<sequence length="80" mass="9016">MNDGSWGDWFPYLAGAFKLIILGIGAFLAIKWHFDEDKRVKEEAGEVVDQSSSIKKVALILFLLLLVVILVVYATDKLLY</sequence>
<keyword evidence="1" id="KW-0472">Membrane</keyword>
<comment type="caution">
    <text evidence="2">The sequence shown here is derived from an EMBL/GenBank/DDBJ whole genome shotgun (WGS) entry which is preliminary data.</text>
</comment>
<proteinExistence type="predicted"/>
<feature type="transmembrane region" description="Helical" evidence="1">
    <location>
        <begin position="57"/>
        <end position="75"/>
    </location>
</feature>
<evidence type="ECO:0000313" key="2">
    <source>
        <dbReference type="EMBL" id="MCA2017801.1"/>
    </source>
</evidence>
<organism evidence="2 3">
    <name type="scientific">Vibrio tritonius</name>
    <dbReference type="NCBI Taxonomy" id="1435069"/>
    <lineage>
        <taxon>Bacteria</taxon>
        <taxon>Pseudomonadati</taxon>
        <taxon>Pseudomonadota</taxon>
        <taxon>Gammaproteobacteria</taxon>
        <taxon>Vibrionales</taxon>
        <taxon>Vibrionaceae</taxon>
        <taxon>Vibrio</taxon>
    </lineage>
</organism>
<feature type="transmembrane region" description="Helical" evidence="1">
    <location>
        <begin position="12"/>
        <end position="30"/>
    </location>
</feature>
<reference evidence="3" key="1">
    <citation type="submission" date="2023-07" db="EMBL/GenBank/DDBJ databases">
        <title>Molecular identification of indigenous halophilic bacteria isolated from red sea cost, biodegradation of synthetic dyes and assessment of degraded metabolite toxicity.</title>
        <authorList>
            <person name="Chaieb K."/>
            <person name="Altayb H.N."/>
        </authorList>
    </citation>
    <scope>NUCLEOTIDE SEQUENCE [LARGE SCALE GENOMIC DNA]</scope>
    <source>
        <strain evidence="3">K20</strain>
    </source>
</reference>
<accession>A0ABS7YQ54</accession>
<dbReference type="EMBL" id="JAIWIU010000124">
    <property type="protein sequence ID" value="MCA2017801.1"/>
    <property type="molecule type" value="Genomic_DNA"/>
</dbReference>
<evidence type="ECO:0000256" key="1">
    <source>
        <dbReference type="SAM" id="Phobius"/>
    </source>
</evidence>
<keyword evidence="1" id="KW-1133">Transmembrane helix</keyword>
<dbReference type="RefSeq" id="WP_068714705.1">
    <property type="nucleotide sequence ID" value="NZ_AP014635.1"/>
</dbReference>
<protein>
    <recommendedName>
        <fullName evidence="4">Nitrite reductase</fullName>
    </recommendedName>
</protein>
<gene>
    <name evidence="2" type="ORF">LDJ79_16900</name>
</gene>
<name>A0ABS7YQ54_9VIBR</name>
<evidence type="ECO:0008006" key="4">
    <source>
        <dbReference type="Google" id="ProtNLM"/>
    </source>
</evidence>
<dbReference type="Proteomes" id="UP001199044">
    <property type="component" value="Unassembled WGS sequence"/>
</dbReference>